<name>A0A2W1NCI0_PAEXE</name>
<comment type="caution">
    <text evidence="2">The sequence shown here is derived from an EMBL/GenBank/DDBJ whole genome shotgun (WGS) entry which is preliminary data.</text>
</comment>
<dbReference type="Pfam" id="PF20274">
    <property type="entry name" value="cREC_REC"/>
    <property type="match status" value="1"/>
</dbReference>
<evidence type="ECO:0000313" key="3">
    <source>
        <dbReference type="Proteomes" id="UP000214746"/>
    </source>
</evidence>
<keyword evidence="2" id="KW-0131">Cell cycle</keyword>
<accession>A0A2W1NCI0</accession>
<keyword evidence="2" id="KW-0132">Cell division</keyword>
<protein>
    <submittedName>
        <fullName evidence="2">Cell division protein FtsJ</fullName>
    </submittedName>
</protein>
<gene>
    <name evidence="2" type="ORF">CBW46_005300</name>
</gene>
<proteinExistence type="predicted"/>
<dbReference type="Proteomes" id="UP000214746">
    <property type="component" value="Unassembled WGS sequence"/>
</dbReference>
<keyword evidence="3" id="KW-1185">Reference proteome</keyword>
<dbReference type="OrthoDB" id="2614698at2"/>
<dbReference type="EMBL" id="NHRJ02000002">
    <property type="protein sequence ID" value="PZE22197.1"/>
    <property type="molecule type" value="Genomic_DNA"/>
</dbReference>
<evidence type="ECO:0000313" key="2">
    <source>
        <dbReference type="EMBL" id="PZE22197.1"/>
    </source>
</evidence>
<reference evidence="2" key="1">
    <citation type="submission" date="2018-06" db="EMBL/GenBank/DDBJ databases">
        <title>Paenibacillus xerothermodurans sp. nov. an extremely dry heat resistant spore forming bacterium isolated from the soil of Cape Canaveral, Florida.</title>
        <authorList>
            <person name="Seuylemezian A."/>
            <person name="Kaur N."/>
            <person name="Patil P."/>
            <person name="Patil P."/>
            <person name="Mayilraj S."/>
            <person name="Vaishampayan P."/>
        </authorList>
    </citation>
    <scope>NUCLEOTIDE SEQUENCE [LARGE SCALE GENOMIC DNA]</scope>
    <source>
        <strain evidence="2">ATCC 27380</strain>
    </source>
</reference>
<dbReference type="GO" id="GO:0051301">
    <property type="term" value="P:cell division"/>
    <property type="evidence" value="ECO:0007669"/>
    <property type="project" value="UniProtKB-KW"/>
</dbReference>
<feature type="domain" description="Cyclic-phosphate processing Receiver" evidence="1">
    <location>
        <begin position="2"/>
        <end position="86"/>
    </location>
</feature>
<evidence type="ECO:0000259" key="1">
    <source>
        <dbReference type="Pfam" id="PF20274"/>
    </source>
</evidence>
<dbReference type="AlphaFoldDB" id="A0A2W1NCI0"/>
<organism evidence="2 3">
    <name type="scientific">Paenibacillus xerothermodurans</name>
    <dbReference type="NCBI Taxonomy" id="1977292"/>
    <lineage>
        <taxon>Bacteria</taxon>
        <taxon>Bacillati</taxon>
        <taxon>Bacillota</taxon>
        <taxon>Bacilli</taxon>
        <taxon>Bacillales</taxon>
        <taxon>Paenibacillaceae</taxon>
        <taxon>Paenibacillus</taxon>
    </lineage>
</organism>
<dbReference type="InterPro" id="IPR046909">
    <property type="entry name" value="cREC_REC"/>
</dbReference>
<sequence>MIHVYLDDLRPCPQGFVPARSADECVLLLQECEVGVLSLDFDLGWGEPDGLQVVRYMVAAERFPKEIYIHTSSDSGRSTMYQMLYQSKPDYVKLVNSPMPYDILQQIANNVKE</sequence>